<feature type="transmembrane region" description="Helical" evidence="1">
    <location>
        <begin position="241"/>
        <end position="261"/>
    </location>
</feature>
<feature type="transmembrane region" description="Helical" evidence="1">
    <location>
        <begin position="166"/>
        <end position="190"/>
    </location>
</feature>
<gene>
    <name evidence="2" type="ORF">CYLTODRAFT_419732</name>
</gene>
<feature type="transmembrane region" description="Helical" evidence="1">
    <location>
        <begin position="125"/>
        <end position="146"/>
    </location>
</feature>
<accession>A0A0D7BIX2</accession>
<feature type="transmembrane region" description="Helical" evidence="1">
    <location>
        <begin position="12"/>
        <end position="37"/>
    </location>
</feature>
<protein>
    <recommendedName>
        <fullName evidence="4">Family A G protein-coupled receptor-like protein</fullName>
    </recommendedName>
</protein>
<keyword evidence="3" id="KW-1185">Reference proteome</keyword>
<reference evidence="2 3" key="1">
    <citation type="journal article" date="2015" name="Fungal Genet. Biol.">
        <title>Evolution of novel wood decay mechanisms in Agaricales revealed by the genome sequences of Fistulina hepatica and Cylindrobasidium torrendii.</title>
        <authorList>
            <person name="Floudas D."/>
            <person name="Held B.W."/>
            <person name="Riley R."/>
            <person name="Nagy L.G."/>
            <person name="Koehler G."/>
            <person name="Ransdell A.S."/>
            <person name="Younus H."/>
            <person name="Chow J."/>
            <person name="Chiniquy J."/>
            <person name="Lipzen A."/>
            <person name="Tritt A."/>
            <person name="Sun H."/>
            <person name="Haridas S."/>
            <person name="LaButti K."/>
            <person name="Ohm R.A."/>
            <person name="Kues U."/>
            <person name="Blanchette R.A."/>
            <person name="Grigoriev I.V."/>
            <person name="Minto R.E."/>
            <person name="Hibbett D.S."/>
        </authorList>
    </citation>
    <scope>NUCLEOTIDE SEQUENCE [LARGE SCALE GENOMIC DNA]</scope>
    <source>
        <strain evidence="2 3">FP15055 ss-10</strain>
    </source>
</reference>
<dbReference type="Proteomes" id="UP000054007">
    <property type="component" value="Unassembled WGS sequence"/>
</dbReference>
<feature type="transmembrane region" description="Helical" evidence="1">
    <location>
        <begin position="100"/>
        <end position="118"/>
    </location>
</feature>
<dbReference type="OrthoDB" id="3354175at2759"/>
<organism evidence="2 3">
    <name type="scientific">Cylindrobasidium torrendii FP15055 ss-10</name>
    <dbReference type="NCBI Taxonomy" id="1314674"/>
    <lineage>
        <taxon>Eukaryota</taxon>
        <taxon>Fungi</taxon>
        <taxon>Dikarya</taxon>
        <taxon>Basidiomycota</taxon>
        <taxon>Agaricomycotina</taxon>
        <taxon>Agaricomycetes</taxon>
        <taxon>Agaricomycetidae</taxon>
        <taxon>Agaricales</taxon>
        <taxon>Marasmiineae</taxon>
        <taxon>Physalacriaceae</taxon>
        <taxon>Cylindrobasidium</taxon>
    </lineage>
</organism>
<sequence length="333" mass="36550">MPGAMSVSLPVANLASIICEALCYGAFTVLFVAAAWVMLSQRKRKPLNVTLLTTVTVLWILSTTHLVLDGIRLFSAFLGDQTPEEYYLTLSNPLQVAKTAVYATMTLVGDAFVIYRVYIVWNRNWWIVLMPLFLLAGTGVAGYGATYMFTKATPGSPVFEGSFKSWVTSFIAFTLITNISCTFIIALRIMNIQRGVKRSATQQAAKMPVHSVLTMLLESAAIYSVSVLVFMITYVCESNSQYIILDMISPIIGITFTFIILRVSLGISSRELVTGGDVSHTAGSGFELSNHNNTIRQPVAISVSHIVDVDIDGNTSPYTTKNRNSYDNANYDP</sequence>
<evidence type="ECO:0008006" key="4">
    <source>
        <dbReference type="Google" id="ProtNLM"/>
    </source>
</evidence>
<keyword evidence="1" id="KW-0472">Membrane</keyword>
<feature type="transmembrane region" description="Helical" evidence="1">
    <location>
        <begin position="211"/>
        <end position="235"/>
    </location>
</feature>
<dbReference type="AlphaFoldDB" id="A0A0D7BIX2"/>
<keyword evidence="1" id="KW-0812">Transmembrane</keyword>
<keyword evidence="1" id="KW-1133">Transmembrane helix</keyword>
<name>A0A0D7BIX2_9AGAR</name>
<proteinExistence type="predicted"/>
<evidence type="ECO:0000256" key="1">
    <source>
        <dbReference type="SAM" id="Phobius"/>
    </source>
</evidence>
<evidence type="ECO:0000313" key="3">
    <source>
        <dbReference type="Proteomes" id="UP000054007"/>
    </source>
</evidence>
<evidence type="ECO:0000313" key="2">
    <source>
        <dbReference type="EMBL" id="KIY70508.1"/>
    </source>
</evidence>
<dbReference type="EMBL" id="KN880467">
    <property type="protein sequence ID" value="KIY70508.1"/>
    <property type="molecule type" value="Genomic_DNA"/>
</dbReference>
<feature type="transmembrane region" description="Helical" evidence="1">
    <location>
        <begin position="49"/>
        <end position="68"/>
    </location>
</feature>